<evidence type="ECO:0000313" key="1">
    <source>
        <dbReference type="EMBL" id="EXX50501.1"/>
    </source>
</evidence>
<dbReference type="Gene3D" id="3.40.50.300">
    <property type="entry name" value="P-loop containing nucleotide triphosphate hydrolases"/>
    <property type="match status" value="1"/>
</dbReference>
<evidence type="ECO:0000313" key="2">
    <source>
        <dbReference type="Proteomes" id="UP000022910"/>
    </source>
</evidence>
<comment type="caution">
    <text evidence="1">The sequence shown here is derived from an EMBL/GenBank/DDBJ whole genome shotgun (WGS) entry which is preliminary data.</text>
</comment>
<reference evidence="1 2" key="1">
    <citation type="submission" date="2014-02" db="EMBL/GenBank/DDBJ databases">
        <title>Single nucleus genome sequencing reveals high similarity among nuclei of an endomycorrhizal fungus.</title>
        <authorList>
            <person name="Lin K."/>
            <person name="Geurts R."/>
            <person name="Zhang Z."/>
            <person name="Limpens E."/>
            <person name="Saunders D.G."/>
            <person name="Mu D."/>
            <person name="Pang E."/>
            <person name="Cao H."/>
            <person name="Cha H."/>
            <person name="Lin T."/>
            <person name="Zhou Q."/>
            <person name="Shang Y."/>
            <person name="Li Y."/>
            <person name="Ivanov S."/>
            <person name="Sharma T."/>
            <person name="Velzen R.V."/>
            <person name="Ruijter N.D."/>
            <person name="Aanen D.K."/>
            <person name="Win J."/>
            <person name="Kamoun S."/>
            <person name="Bisseling T."/>
            <person name="Huang S."/>
        </authorList>
    </citation>
    <scope>NUCLEOTIDE SEQUENCE [LARGE SCALE GENOMIC DNA]</scope>
    <source>
        <strain evidence="2">DAOM197198w</strain>
    </source>
</reference>
<evidence type="ECO:0008006" key="3">
    <source>
        <dbReference type="Google" id="ProtNLM"/>
    </source>
</evidence>
<dbReference type="Proteomes" id="UP000022910">
    <property type="component" value="Unassembled WGS sequence"/>
</dbReference>
<gene>
    <name evidence="1" type="ORF">RirG_270260</name>
</gene>
<name>A0A015JTQ4_RHIIW</name>
<dbReference type="AlphaFoldDB" id="A0A015JTQ4"/>
<organism evidence="1 2">
    <name type="scientific">Rhizophagus irregularis (strain DAOM 197198w)</name>
    <name type="common">Glomus intraradices</name>
    <dbReference type="NCBI Taxonomy" id="1432141"/>
    <lineage>
        <taxon>Eukaryota</taxon>
        <taxon>Fungi</taxon>
        <taxon>Fungi incertae sedis</taxon>
        <taxon>Mucoromycota</taxon>
        <taxon>Glomeromycotina</taxon>
        <taxon>Glomeromycetes</taxon>
        <taxon>Glomerales</taxon>
        <taxon>Glomeraceae</taxon>
        <taxon>Rhizophagus</taxon>
    </lineage>
</organism>
<protein>
    <recommendedName>
        <fullName evidence="3">NadR/Ttd14 AAA domain-containing protein</fullName>
    </recommendedName>
</protein>
<keyword evidence="2" id="KW-1185">Reference proteome</keyword>
<dbReference type="HOGENOM" id="CLU_089729_0_0_1"/>
<dbReference type="InterPro" id="IPR027417">
    <property type="entry name" value="P-loop_NTPase"/>
</dbReference>
<dbReference type="OrthoDB" id="2194976at2759"/>
<accession>A0A015JTQ4</accession>
<dbReference type="EMBL" id="JEMT01029932">
    <property type="protein sequence ID" value="EXX50501.1"/>
    <property type="molecule type" value="Genomic_DNA"/>
</dbReference>
<sequence length="223" mass="26927">MGPKIIIICGVNGTGETFIVNKLIKEFEKAGQSVRFNTFKRRREDNDKYKIPKKGIEWEFRKEVVEQINRRMEEHENEDWLILDKSPYSEYFYQQTPSFDRGYISKYENHLLEKEIFRNKRIIDGSIVIFLENDKCWENYRGREYSKKDQGHKTSYPLLNEERYMEMISNNDTDWEKVYNKIIELNGNKSSIEIKSVEIKENTKVIDVMNYQHIWELKVLMII</sequence>
<proteinExistence type="predicted"/>
<dbReference type="SUPFAM" id="SSF52540">
    <property type="entry name" value="P-loop containing nucleoside triphosphate hydrolases"/>
    <property type="match status" value="1"/>
</dbReference>